<evidence type="ECO:0000256" key="5">
    <source>
        <dbReference type="ARBA" id="ARBA00022737"/>
    </source>
</evidence>
<keyword evidence="2" id="KW-1003">Cell membrane</keyword>
<dbReference type="InterPro" id="IPR013087">
    <property type="entry name" value="Znf_C2H2_type"/>
</dbReference>
<dbReference type="FunFam" id="2.60.40.10:FF:000376">
    <property type="entry name" value="CLUMA_CG000981, isoform A"/>
    <property type="match status" value="1"/>
</dbReference>
<comment type="subcellular location">
    <subcellularLocation>
        <location evidence="1">Cell membrane</location>
    </subcellularLocation>
</comment>
<dbReference type="Pfam" id="PF13927">
    <property type="entry name" value="Ig_3"/>
    <property type="match status" value="2"/>
</dbReference>
<keyword evidence="9" id="KW-1015">Disulfide bond</keyword>
<dbReference type="InterPro" id="IPR003598">
    <property type="entry name" value="Ig_sub2"/>
</dbReference>
<dbReference type="SUPFAM" id="SSF48726">
    <property type="entry name" value="Immunoglobulin"/>
    <property type="match status" value="3"/>
</dbReference>
<feature type="domain" description="C2H2-type" evidence="14">
    <location>
        <begin position="119"/>
        <end position="147"/>
    </location>
</feature>
<keyword evidence="11" id="KW-0393">Immunoglobulin domain</keyword>
<feature type="compositionally biased region" description="Basic residues" evidence="13">
    <location>
        <begin position="616"/>
        <end position="625"/>
    </location>
</feature>
<feature type="region of interest" description="Disordered" evidence="13">
    <location>
        <begin position="605"/>
        <end position="683"/>
    </location>
</feature>
<name>A0ABD2XN03_9HYME</name>
<evidence type="ECO:0000256" key="8">
    <source>
        <dbReference type="ARBA" id="ARBA00023136"/>
    </source>
</evidence>
<evidence type="ECO:0000256" key="6">
    <source>
        <dbReference type="ARBA" id="ARBA00022771"/>
    </source>
</evidence>
<organism evidence="16 17">
    <name type="scientific">Trichogramma kaykai</name>
    <dbReference type="NCBI Taxonomy" id="54128"/>
    <lineage>
        <taxon>Eukaryota</taxon>
        <taxon>Metazoa</taxon>
        <taxon>Ecdysozoa</taxon>
        <taxon>Arthropoda</taxon>
        <taxon>Hexapoda</taxon>
        <taxon>Insecta</taxon>
        <taxon>Pterygota</taxon>
        <taxon>Neoptera</taxon>
        <taxon>Endopterygota</taxon>
        <taxon>Hymenoptera</taxon>
        <taxon>Apocrita</taxon>
        <taxon>Proctotrupomorpha</taxon>
        <taxon>Chalcidoidea</taxon>
        <taxon>Trichogrammatidae</taxon>
        <taxon>Trichogramma</taxon>
    </lineage>
</organism>
<feature type="domain" description="C2H2-type" evidence="14">
    <location>
        <begin position="32"/>
        <end position="60"/>
    </location>
</feature>
<dbReference type="FunFam" id="3.30.160.60:FF:000100">
    <property type="entry name" value="Zinc finger 45-like"/>
    <property type="match status" value="1"/>
</dbReference>
<evidence type="ECO:0000313" key="17">
    <source>
        <dbReference type="Proteomes" id="UP001627154"/>
    </source>
</evidence>
<dbReference type="InterPro" id="IPR036179">
    <property type="entry name" value="Ig-like_dom_sf"/>
</dbReference>
<evidence type="ECO:0000256" key="10">
    <source>
        <dbReference type="ARBA" id="ARBA00023180"/>
    </source>
</evidence>
<dbReference type="InterPro" id="IPR051170">
    <property type="entry name" value="Neural/epithelial_adhesion"/>
</dbReference>
<gene>
    <name evidence="16" type="ORF">TKK_000949</name>
</gene>
<dbReference type="PROSITE" id="PS50157">
    <property type="entry name" value="ZINC_FINGER_C2H2_2"/>
    <property type="match status" value="7"/>
</dbReference>
<dbReference type="SUPFAM" id="SSF57667">
    <property type="entry name" value="beta-beta-alpha zinc fingers"/>
    <property type="match status" value="4"/>
</dbReference>
<evidence type="ECO:0000256" key="11">
    <source>
        <dbReference type="ARBA" id="ARBA00023319"/>
    </source>
</evidence>
<keyword evidence="4" id="KW-0732">Signal</keyword>
<keyword evidence="3" id="KW-0479">Metal-binding</keyword>
<dbReference type="Pfam" id="PF00096">
    <property type="entry name" value="zf-C2H2"/>
    <property type="match status" value="6"/>
</dbReference>
<dbReference type="Gene3D" id="3.30.160.60">
    <property type="entry name" value="Classic Zinc Finger"/>
    <property type="match status" value="6"/>
</dbReference>
<evidence type="ECO:0000259" key="14">
    <source>
        <dbReference type="PROSITE" id="PS50157"/>
    </source>
</evidence>
<dbReference type="Proteomes" id="UP001627154">
    <property type="component" value="Unassembled WGS sequence"/>
</dbReference>
<evidence type="ECO:0000256" key="12">
    <source>
        <dbReference type="PROSITE-ProRule" id="PRU00042"/>
    </source>
</evidence>
<protein>
    <submittedName>
        <fullName evidence="16">Uncharacterized protein</fullName>
    </submittedName>
</protein>
<dbReference type="SMART" id="SM00408">
    <property type="entry name" value="IGc2"/>
    <property type="match status" value="2"/>
</dbReference>
<dbReference type="InterPro" id="IPR013783">
    <property type="entry name" value="Ig-like_fold"/>
</dbReference>
<dbReference type="InterPro" id="IPR007110">
    <property type="entry name" value="Ig-like_dom"/>
</dbReference>
<feature type="domain" description="C2H2-type" evidence="14">
    <location>
        <begin position="205"/>
        <end position="232"/>
    </location>
</feature>
<evidence type="ECO:0000256" key="4">
    <source>
        <dbReference type="ARBA" id="ARBA00022729"/>
    </source>
</evidence>
<dbReference type="PANTHER" id="PTHR12231">
    <property type="entry name" value="CTX-RELATED TYPE I TRANSMEMBRANE PROTEIN"/>
    <property type="match status" value="1"/>
</dbReference>
<dbReference type="InterPro" id="IPR003599">
    <property type="entry name" value="Ig_sub"/>
</dbReference>
<evidence type="ECO:0000256" key="9">
    <source>
        <dbReference type="ARBA" id="ARBA00023157"/>
    </source>
</evidence>
<dbReference type="GO" id="GO:0005886">
    <property type="term" value="C:plasma membrane"/>
    <property type="evidence" value="ECO:0007669"/>
    <property type="project" value="UniProtKB-SubCell"/>
</dbReference>
<sequence>MESNCDVASGSLGSERNPKIHLNAINDRSKSFECETCHKSFGYQSKLKRDVNAVHDRSKPFQCEICHKSFGYLNTFKNHINLVHICSKLFECGICGKSFGLKGYVKSHIDTVHNRSKPFECEICHKSFGFKHTLNIHINSVHNRRKPFECDTCHKSFGYNSDVKKHINEVHNLLKPFECEVCHKSFSRQHYLKVHINTVHDCSKLECAICHKSFEDQCKLKKHIIVHDQSKPFECQICHKLFGYKTLESSNIRQQQWRQQHHRPRAQLRGARAPTRRKGHPLFSAAAAAALQSPETAAAAREEDIPRYTVAWMLFDQSAILTVHNHVITRNPRISVSHDKHRTWYLHISNVQEEDKGRYMCQINTATAKTQYGYLHVVVPPNIDDSQSSSDVIVREGANVSLSCNASGSPTPSIRWKRDDNNKININKTLSVTEWLGNTLEISRISRLDMGNYLCIASNNVPPSVSKQIKVSVDFPPMLWIPHQLVGVPLGYSVTLECHTEAHPTSLNYWTRSDDGVMIHESRKYKVLSTPEKPSYKTNMTLTIYDVEKSDYDSYKCMAKNPRGETEGTIRLYESTPPSTSPNPVTTELASKEWDITPELNNSVYGNPSSLTIHNDKKKGGKKTPSKLNEISKHEQKFGSLDKKRNMELSSSNGEFDEGRGSSGASRGKKIITGDSYARRRRE</sequence>
<keyword evidence="10" id="KW-0325">Glycoprotein</keyword>
<keyword evidence="8" id="KW-0472">Membrane</keyword>
<evidence type="ECO:0000313" key="16">
    <source>
        <dbReference type="EMBL" id="KAL3406823.1"/>
    </source>
</evidence>
<keyword evidence="7" id="KW-0862">Zinc</keyword>
<feature type="domain" description="Ig-like" evidence="15">
    <location>
        <begin position="381"/>
        <end position="472"/>
    </location>
</feature>
<dbReference type="SMART" id="SM00355">
    <property type="entry name" value="ZnF_C2H2"/>
    <property type="match status" value="7"/>
</dbReference>
<evidence type="ECO:0000256" key="2">
    <source>
        <dbReference type="ARBA" id="ARBA00022475"/>
    </source>
</evidence>
<dbReference type="EMBL" id="JBJJXI010000018">
    <property type="protein sequence ID" value="KAL3406823.1"/>
    <property type="molecule type" value="Genomic_DNA"/>
</dbReference>
<dbReference type="PROSITE" id="PS00028">
    <property type="entry name" value="ZINC_FINGER_C2H2_1"/>
    <property type="match status" value="6"/>
</dbReference>
<comment type="caution">
    <text evidence="16">The sequence shown here is derived from an EMBL/GenBank/DDBJ whole genome shotgun (WGS) entry which is preliminary data.</text>
</comment>
<accession>A0ABD2XN03</accession>
<evidence type="ECO:0000256" key="1">
    <source>
        <dbReference type="ARBA" id="ARBA00004236"/>
    </source>
</evidence>
<dbReference type="AlphaFoldDB" id="A0ABD2XN03"/>
<evidence type="ECO:0000256" key="3">
    <source>
        <dbReference type="ARBA" id="ARBA00022723"/>
    </source>
</evidence>
<feature type="domain" description="C2H2-type" evidence="14">
    <location>
        <begin position="148"/>
        <end position="176"/>
    </location>
</feature>
<feature type="domain" description="C2H2-type" evidence="14">
    <location>
        <begin position="90"/>
        <end position="118"/>
    </location>
</feature>
<dbReference type="GO" id="GO:0008270">
    <property type="term" value="F:zinc ion binding"/>
    <property type="evidence" value="ECO:0007669"/>
    <property type="project" value="UniProtKB-KW"/>
</dbReference>
<evidence type="ECO:0000256" key="13">
    <source>
        <dbReference type="SAM" id="MobiDB-lite"/>
    </source>
</evidence>
<proteinExistence type="predicted"/>
<keyword evidence="6 12" id="KW-0863">Zinc-finger</keyword>
<feature type="domain" description="C2H2-type" evidence="14">
    <location>
        <begin position="177"/>
        <end position="205"/>
    </location>
</feature>
<feature type="domain" description="C2H2-type" evidence="14">
    <location>
        <begin position="61"/>
        <end position="89"/>
    </location>
</feature>
<feature type="compositionally biased region" description="Basic and acidic residues" evidence="13">
    <location>
        <begin position="630"/>
        <end position="647"/>
    </location>
</feature>
<dbReference type="PANTHER" id="PTHR12231:SF157">
    <property type="entry name" value="DPR-INTERACTING PROTEIN EPSILON-RELATED"/>
    <property type="match status" value="1"/>
</dbReference>
<dbReference type="PROSITE" id="PS50835">
    <property type="entry name" value="IG_LIKE"/>
    <property type="match status" value="2"/>
</dbReference>
<dbReference type="Gene3D" id="2.60.40.10">
    <property type="entry name" value="Immunoglobulins"/>
    <property type="match status" value="3"/>
</dbReference>
<reference evidence="16 17" key="1">
    <citation type="journal article" date="2024" name="bioRxiv">
        <title>A reference genome for Trichogramma kaykai: A tiny desert-dwelling parasitoid wasp with competing sex-ratio distorters.</title>
        <authorList>
            <person name="Culotta J."/>
            <person name="Lindsey A.R."/>
        </authorList>
    </citation>
    <scope>NUCLEOTIDE SEQUENCE [LARGE SCALE GENOMIC DNA]</scope>
    <source>
        <strain evidence="16 17">KSX58</strain>
    </source>
</reference>
<dbReference type="FunFam" id="2.60.40.10:FF:000328">
    <property type="entry name" value="CLUMA_CG000981, isoform A"/>
    <property type="match status" value="1"/>
</dbReference>
<keyword evidence="5" id="KW-0677">Repeat</keyword>
<keyword evidence="17" id="KW-1185">Reference proteome</keyword>
<feature type="domain" description="Ig-like" evidence="15">
    <location>
        <begin position="476"/>
        <end position="571"/>
    </location>
</feature>
<evidence type="ECO:0000259" key="15">
    <source>
        <dbReference type="PROSITE" id="PS50835"/>
    </source>
</evidence>
<dbReference type="SMART" id="SM00409">
    <property type="entry name" value="IG"/>
    <property type="match status" value="3"/>
</dbReference>
<dbReference type="InterPro" id="IPR036236">
    <property type="entry name" value="Znf_C2H2_sf"/>
</dbReference>
<evidence type="ECO:0000256" key="7">
    <source>
        <dbReference type="ARBA" id="ARBA00022833"/>
    </source>
</evidence>